<evidence type="ECO:0008006" key="3">
    <source>
        <dbReference type="Google" id="ProtNLM"/>
    </source>
</evidence>
<gene>
    <name evidence="1" type="ORF">D5018_20810</name>
</gene>
<name>A0A3L8PTN4_9GAMM</name>
<proteinExistence type="predicted"/>
<dbReference type="RefSeq" id="WP_121840891.1">
    <property type="nucleotide sequence ID" value="NZ_ML014897.1"/>
</dbReference>
<dbReference type="OrthoDB" id="5718012at2"/>
<dbReference type="EMBL" id="QZEI01000148">
    <property type="protein sequence ID" value="RLV57768.1"/>
    <property type="molecule type" value="Genomic_DNA"/>
</dbReference>
<evidence type="ECO:0000313" key="1">
    <source>
        <dbReference type="EMBL" id="RLV57768.1"/>
    </source>
</evidence>
<dbReference type="Proteomes" id="UP000281474">
    <property type="component" value="Unassembled WGS sequence"/>
</dbReference>
<accession>A0A3L8PTN4</accession>
<evidence type="ECO:0000313" key="2">
    <source>
        <dbReference type="Proteomes" id="UP000281474"/>
    </source>
</evidence>
<dbReference type="AlphaFoldDB" id="A0A3L8PTN4"/>
<keyword evidence="2" id="KW-1185">Reference proteome</keyword>
<protein>
    <recommendedName>
        <fullName evidence="3">Replication initiation factor</fullName>
    </recommendedName>
</protein>
<sequence>MSTQLKLESINLEYTEKLNGDKSVIDTCEKQSANEELGNAPKYLEEFSVDTDQLTLLFDIKTDTKKLIDQRFGRLANCLLNIYKNQEDNYSLKQLIKSDSNYTAAIMFPINFDSGAKIHGNSGVPYLHISIKPNGNRAYLRVEFKGFPYTNEQLLSIRVILSFLLGKQYESYMSKARVSSIHIACDILGMRPDYLVFDKLRSQKGKIYFGKDGKIESIYLGEHKASSHVLIYDLNAKAQSSGETEPTDQVMRVECRYKFKKSDLIQFSNVAAITDMFGQISGYDIPSMVESEYFSPDFIDAITGKGLIPILQKRSQKEKSEIQEKMKVFQVHWFRQGKIFSEWQRSLEKFEVLTKPIGEKLEGVYEELKNEFKMSLPKKSKKTRKFKK</sequence>
<comment type="caution">
    <text evidence="1">The sequence shown here is derived from an EMBL/GenBank/DDBJ whole genome shotgun (WGS) entry which is preliminary data.</text>
</comment>
<organism evidence="1 2">
    <name type="scientific">Parashewanella curva</name>
    <dbReference type="NCBI Taxonomy" id="2338552"/>
    <lineage>
        <taxon>Bacteria</taxon>
        <taxon>Pseudomonadati</taxon>
        <taxon>Pseudomonadota</taxon>
        <taxon>Gammaproteobacteria</taxon>
        <taxon>Alteromonadales</taxon>
        <taxon>Shewanellaceae</taxon>
        <taxon>Parashewanella</taxon>
    </lineage>
</organism>
<reference evidence="1 2" key="1">
    <citation type="submission" date="2018-09" db="EMBL/GenBank/DDBJ databases">
        <title>Phylogeny of the Shewanellaceae, and recommendation for two new genera, Pseudoshewanella and Parashewanella.</title>
        <authorList>
            <person name="Wang G."/>
        </authorList>
    </citation>
    <scope>NUCLEOTIDE SEQUENCE [LARGE SCALE GENOMIC DNA]</scope>
    <source>
        <strain evidence="1 2">C51</strain>
    </source>
</reference>